<dbReference type="InterPro" id="IPR011011">
    <property type="entry name" value="Znf_FYVE_PHD"/>
</dbReference>
<dbReference type="GO" id="GO:0031445">
    <property type="term" value="P:regulation of heterochromatin formation"/>
    <property type="evidence" value="ECO:0007669"/>
    <property type="project" value="TreeGrafter"/>
</dbReference>
<evidence type="ECO:0000256" key="4">
    <source>
        <dbReference type="ARBA" id="ARBA00022723"/>
    </source>
</evidence>
<dbReference type="Pfam" id="PF15613">
    <property type="entry name" value="WSD"/>
    <property type="match status" value="1"/>
</dbReference>
<protein>
    <recommendedName>
        <fullName evidence="12">Bromodomain adjacent to zinc finger domain protein 1A</fullName>
    </recommendedName>
</protein>
<evidence type="ECO:0000259" key="18">
    <source>
        <dbReference type="PROSITE" id="PS50016"/>
    </source>
</evidence>
<dbReference type="Pfam" id="PF10537">
    <property type="entry name" value="WAC_Acf1_DNA_bd"/>
    <property type="match status" value="1"/>
</dbReference>
<dbReference type="PROSITE" id="PS50827">
    <property type="entry name" value="DDT"/>
    <property type="match status" value="1"/>
</dbReference>
<evidence type="ECO:0000256" key="14">
    <source>
        <dbReference type="PROSITE-ProRule" id="PRU00146"/>
    </source>
</evidence>
<comment type="similarity">
    <text evidence="2">Belongs to the WAL family.</text>
</comment>
<dbReference type="InterPro" id="IPR018359">
    <property type="entry name" value="Bromodomain_CS"/>
</dbReference>
<dbReference type="Pfam" id="PF00628">
    <property type="entry name" value="PHD"/>
    <property type="match status" value="1"/>
</dbReference>
<evidence type="ECO:0000313" key="21">
    <source>
        <dbReference type="EMBL" id="KAF6724070.1"/>
    </source>
</evidence>
<evidence type="ECO:0000256" key="7">
    <source>
        <dbReference type="ARBA" id="ARBA00023015"/>
    </source>
</evidence>
<keyword evidence="11 15" id="KW-0539">Nucleus</keyword>
<feature type="compositionally biased region" description="Polar residues" evidence="16">
    <location>
        <begin position="1241"/>
        <end position="1270"/>
    </location>
</feature>
<dbReference type="SMART" id="SM00297">
    <property type="entry name" value="BROMO"/>
    <property type="match status" value="1"/>
</dbReference>
<dbReference type="InterPro" id="IPR036427">
    <property type="entry name" value="Bromodomain-like_sf"/>
</dbReference>
<dbReference type="PROSITE" id="PS50014">
    <property type="entry name" value="BROMODOMAIN_2"/>
    <property type="match status" value="1"/>
</dbReference>
<dbReference type="InterPro" id="IPR001965">
    <property type="entry name" value="Znf_PHD"/>
</dbReference>
<name>A0A834F435_ORYME</name>
<evidence type="ECO:0000256" key="16">
    <source>
        <dbReference type="SAM" id="MobiDB-lite"/>
    </source>
</evidence>
<feature type="compositionally biased region" description="Polar residues" evidence="16">
    <location>
        <begin position="1278"/>
        <end position="1313"/>
    </location>
</feature>
<evidence type="ECO:0000313" key="22">
    <source>
        <dbReference type="Proteomes" id="UP000646548"/>
    </source>
</evidence>
<dbReference type="InterPro" id="IPR018501">
    <property type="entry name" value="DDT_dom"/>
</dbReference>
<dbReference type="InterPro" id="IPR019787">
    <property type="entry name" value="Znf_PHD-finger"/>
</dbReference>
<dbReference type="Gene3D" id="3.30.40.10">
    <property type="entry name" value="Zinc/RING finger domain, C3HC4 (zinc finger)"/>
    <property type="match status" value="1"/>
</dbReference>
<proteinExistence type="inferred from homology"/>
<dbReference type="PRINTS" id="PR00503">
    <property type="entry name" value="BROMODOMAIN"/>
</dbReference>
<dbReference type="GO" id="GO:0008623">
    <property type="term" value="C:CHRAC"/>
    <property type="evidence" value="ECO:0007669"/>
    <property type="project" value="TreeGrafter"/>
</dbReference>
<keyword evidence="8" id="KW-0175">Coiled coil</keyword>
<evidence type="ECO:0000256" key="15">
    <source>
        <dbReference type="PROSITE-ProRule" id="PRU00475"/>
    </source>
</evidence>
<sequence>MPLLHRKAFIRQKPPADLRPDEEVFLCKITHEIFRTYDEFFERTILCNSLVWSCALTARAGLTYLEAVESEQRARQSLRSFPRALLVPLLHLAALSHRSRLVELCEDVYAFVKDRFFPGEVVEVSRRNGVRHMCEILEVHSPYSSANGVAPANRATGTNGHANPAQIDTIVISDSDEEDDAFQSPVVHAKGKKKPLSPSVFKYTVRMMSDEHSEPFTVKANQISRRKSILSREKLKLLYKQHCEPQRGFIMLKVSTVKKFQLSEQIFSQFFPDEPPQFPFSSPSSNGGACASPGQASLSPLQAMEEKLKLLQKREEMAAAAQDKARLKREREGAQEVKRREREDKDRLKEEQRKRFEEEKQRKKEEKERRKLEKEREREKLKEEKKKYAQRLKLLSKPREDMECEDLKELPSPVPVRTRVPPSLFGEALMILEFLRAFGEAFDLKDEFPDGVTLEVLEEALVGSDPEGPLCELLFFFLTAIFQALDEEQEELKDQAEDLLGPLDDDLDPTQSALSAVASLAAAWPQLHQGSSLKQLDLDSCTLSEILRLHILASGADSNHGNAKFRYQKQGGFTVMDDPCVELRLAEPALLKKLSSTPVYDLTAEEKLKILKALVGKLLTLASSRDLIEDCVEEQKAVRQELREIRAEQHRRGREEAAHRVRLRKEEKLREQELRMKEKEEKLKEQEAMERLPTNGETTAGRAAEDYNGERLPSCKKETKAEGGNHQQMSVENKPLPPPPTLSKEELEKEQEKVRELQERIQKAAACTCLLPLGRDRLYRRYWILPSGSALFVEDDSFGLTEDMLRPRPKPSEDSAASSPAPSFGDTLPVNRPNVWSFYSSMEEVDRLIEALNPRGHRESSLKEALLQDRERLQQLLSTCDCSKYTCTGEPEASRTGPDGSAAAESVMEGRLRDLLLDLEDRVHQGTLGSLKVPDRQVWRVALETGNYELLGADGRESVKVNGQVEAMEVESAHLRSRDRLQELRADGPASCGISGSGTPQVVSSSVRILSQALADIEQGIERRFLKPPLGEEDSKKDHKMKKNKKKEEDQASDDGGSDSGRVVKTVLERWRDSLQACSSLSQVRTSLLHLLPPFVLQGFSKVWSVQVFVHMSSLERSIMWSRSILNARCRICRRKGDADNMLLCDGCERGHHTHCLRPRLKSVPEGDWFCPDCRPKQRSSRIPSRQRSSIDEEEEESEEEEEEDDSEEEEDSEDEEDDEEEEEEVVESSRKSQAPPPKGKSQSAPSKVQQTTPKNSSAPSGKTSNSSGKKATPPKAKSSTSKAPPRSGRSSARLSHENSTPTSKAKASPGQSDSHKKSPTDSAPPKPSRAILSPSDQSSSSRRSSGRNQGVHELSACEQLTVELVRHEDSWPFMKLVSKTQVPDYYDIIKKPIALSTIREKVNNCQYQSTSEFICDVELMFSNCLQYNPRHTNEAKAGVRLQQFFHAQLSALGLLERSSAPPSKRASPLNRRPSMCGGHSFWTSDVTKVTKLHPFTCWKVSFKGVLQLAMWADGGHTTARVRCRTGRTSGGSAGVSQKKKH</sequence>
<feature type="region of interest" description="Disordered" evidence="16">
    <location>
        <begin position="321"/>
        <end position="380"/>
    </location>
</feature>
<dbReference type="InterPro" id="IPR013136">
    <property type="entry name" value="WSTF_Acf1_Cbp146"/>
</dbReference>
<keyword evidence="9 13" id="KW-0103">Bromodomain</keyword>
<feature type="domain" description="DDT" evidence="19">
    <location>
        <begin position="422"/>
        <end position="487"/>
    </location>
</feature>
<dbReference type="SMART" id="SM00571">
    <property type="entry name" value="DDT"/>
    <property type="match status" value="1"/>
</dbReference>
<dbReference type="PROSITE" id="PS01359">
    <property type="entry name" value="ZF_PHD_1"/>
    <property type="match status" value="1"/>
</dbReference>
<feature type="region of interest" description="Disordered" evidence="16">
    <location>
        <begin position="1175"/>
        <end position="1353"/>
    </location>
</feature>
<dbReference type="Proteomes" id="UP000646548">
    <property type="component" value="Unassembled WGS sequence"/>
</dbReference>
<evidence type="ECO:0000256" key="10">
    <source>
        <dbReference type="ARBA" id="ARBA00023163"/>
    </source>
</evidence>
<feature type="compositionally biased region" description="Low complexity" evidence="16">
    <location>
        <begin position="1334"/>
        <end position="1348"/>
    </location>
</feature>
<feature type="region of interest" description="Disordered" evidence="16">
    <location>
        <begin position="273"/>
        <end position="296"/>
    </location>
</feature>
<evidence type="ECO:0000256" key="1">
    <source>
        <dbReference type="ARBA" id="ARBA00004123"/>
    </source>
</evidence>
<dbReference type="Gene3D" id="1.20.920.10">
    <property type="entry name" value="Bromodomain-like"/>
    <property type="match status" value="1"/>
</dbReference>
<evidence type="ECO:0000256" key="12">
    <source>
        <dbReference type="ARBA" id="ARBA00068253"/>
    </source>
</evidence>
<feature type="domain" description="Bromo" evidence="17">
    <location>
        <begin position="1366"/>
        <end position="1436"/>
    </location>
</feature>
<dbReference type="GO" id="GO:0008270">
    <property type="term" value="F:zinc ion binding"/>
    <property type="evidence" value="ECO:0007669"/>
    <property type="project" value="UniProtKB-KW"/>
</dbReference>
<gene>
    <name evidence="21" type="ORF">FQA47_003514</name>
</gene>
<organism evidence="21 22">
    <name type="scientific">Oryzias melastigma</name>
    <name type="common">Marine medaka</name>
    <dbReference type="NCBI Taxonomy" id="30732"/>
    <lineage>
        <taxon>Eukaryota</taxon>
        <taxon>Metazoa</taxon>
        <taxon>Chordata</taxon>
        <taxon>Craniata</taxon>
        <taxon>Vertebrata</taxon>
        <taxon>Euteleostomi</taxon>
        <taxon>Actinopterygii</taxon>
        <taxon>Neopterygii</taxon>
        <taxon>Teleostei</taxon>
        <taxon>Neoteleostei</taxon>
        <taxon>Acanthomorphata</taxon>
        <taxon>Ovalentaria</taxon>
        <taxon>Atherinomorphae</taxon>
        <taxon>Beloniformes</taxon>
        <taxon>Adrianichthyidae</taxon>
        <taxon>Oryziinae</taxon>
        <taxon>Oryzias</taxon>
    </lineage>
</organism>
<evidence type="ECO:0000256" key="13">
    <source>
        <dbReference type="PROSITE-ProRule" id="PRU00035"/>
    </source>
</evidence>
<reference evidence="21" key="1">
    <citation type="journal article" name="BMC Genomics">
        <title>Long-read sequencing and de novo genome assembly of marine medaka (Oryzias melastigma).</title>
        <authorList>
            <person name="Liang P."/>
            <person name="Saqib H.S.A."/>
            <person name="Ni X."/>
            <person name="Shen Y."/>
        </authorList>
    </citation>
    <scope>NUCLEOTIDE SEQUENCE</scope>
    <source>
        <strain evidence="21">Bigg-433</strain>
    </source>
</reference>
<dbReference type="GO" id="GO:0006338">
    <property type="term" value="P:chromatin remodeling"/>
    <property type="evidence" value="ECO:0007669"/>
    <property type="project" value="InterPro"/>
</dbReference>
<feature type="domain" description="WAC" evidence="20">
    <location>
        <begin position="22"/>
        <end position="128"/>
    </location>
</feature>
<feature type="compositionally biased region" description="Low complexity" evidence="16">
    <location>
        <begin position="814"/>
        <end position="823"/>
    </location>
</feature>
<keyword evidence="10" id="KW-0804">Transcription</keyword>
<dbReference type="InterPro" id="IPR028942">
    <property type="entry name" value="WHIM1_dom"/>
</dbReference>
<feature type="region of interest" description="Disordered" evidence="16">
    <location>
        <begin position="1026"/>
        <end position="1061"/>
    </location>
</feature>
<dbReference type="PROSITE" id="PS51136">
    <property type="entry name" value="WAC"/>
    <property type="match status" value="1"/>
</dbReference>
<keyword evidence="6" id="KW-0862">Zinc</keyword>
<dbReference type="PANTHER" id="PTHR46510">
    <property type="entry name" value="BROMODOMAIN ADJACENT TO ZINC FINGER DOMAIN PROTEIN 1A"/>
    <property type="match status" value="1"/>
</dbReference>
<dbReference type="SUPFAM" id="SSF57903">
    <property type="entry name" value="FYVE/PHD zinc finger"/>
    <property type="match status" value="1"/>
</dbReference>
<evidence type="ECO:0000259" key="20">
    <source>
        <dbReference type="PROSITE" id="PS51136"/>
    </source>
</evidence>
<dbReference type="Pfam" id="PF15612">
    <property type="entry name" value="WHIM1"/>
    <property type="match status" value="1"/>
</dbReference>
<accession>A0A834F435</accession>
<dbReference type="CDD" id="cd15627">
    <property type="entry name" value="PHD_BAZ1A"/>
    <property type="match status" value="1"/>
</dbReference>
<dbReference type="InterPro" id="IPR001487">
    <property type="entry name" value="Bromodomain"/>
</dbReference>
<dbReference type="EMBL" id="WKFB01000404">
    <property type="protein sequence ID" value="KAF6724070.1"/>
    <property type="molecule type" value="Genomic_DNA"/>
</dbReference>
<evidence type="ECO:0000256" key="5">
    <source>
        <dbReference type="ARBA" id="ARBA00022771"/>
    </source>
</evidence>
<evidence type="ECO:0000256" key="3">
    <source>
        <dbReference type="ARBA" id="ARBA00022553"/>
    </source>
</evidence>
<feature type="region of interest" description="Disordered" evidence="16">
    <location>
        <begin position="676"/>
        <end position="750"/>
    </location>
</feature>
<dbReference type="SMART" id="SM00249">
    <property type="entry name" value="PHD"/>
    <property type="match status" value="1"/>
</dbReference>
<dbReference type="Pfam" id="PF00439">
    <property type="entry name" value="Bromodomain"/>
    <property type="match status" value="1"/>
</dbReference>
<evidence type="ECO:0000259" key="17">
    <source>
        <dbReference type="PROSITE" id="PS50014"/>
    </source>
</evidence>
<evidence type="ECO:0000256" key="9">
    <source>
        <dbReference type="ARBA" id="ARBA00023117"/>
    </source>
</evidence>
<keyword evidence="5 14" id="KW-0863">Zinc-finger</keyword>
<dbReference type="GO" id="GO:0006355">
    <property type="term" value="P:regulation of DNA-templated transcription"/>
    <property type="evidence" value="ECO:0007669"/>
    <property type="project" value="TreeGrafter"/>
</dbReference>
<dbReference type="InterPro" id="IPR019786">
    <property type="entry name" value="Zinc_finger_PHD-type_CS"/>
</dbReference>
<dbReference type="PROSITE" id="PS00633">
    <property type="entry name" value="BROMODOMAIN_1"/>
    <property type="match status" value="1"/>
</dbReference>
<evidence type="ECO:0000256" key="11">
    <source>
        <dbReference type="ARBA" id="ARBA00023242"/>
    </source>
</evidence>
<dbReference type="InterPro" id="IPR028941">
    <property type="entry name" value="WHIM2_dom"/>
</dbReference>
<comment type="caution">
    <text evidence="21">The sequence shown here is derived from an EMBL/GenBank/DDBJ whole genome shotgun (WGS) entry which is preliminary data.</text>
</comment>
<keyword evidence="7" id="KW-0805">Transcription regulation</keyword>
<dbReference type="SUPFAM" id="SSF47370">
    <property type="entry name" value="Bromodomain"/>
    <property type="match status" value="1"/>
</dbReference>
<dbReference type="Pfam" id="PF02791">
    <property type="entry name" value="DDT"/>
    <property type="match status" value="1"/>
</dbReference>
<evidence type="ECO:0000256" key="6">
    <source>
        <dbReference type="ARBA" id="ARBA00022833"/>
    </source>
</evidence>
<dbReference type="GO" id="GO:0003677">
    <property type="term" value="F:DNA binding"/>
    <property type="evidence" value="ECO:0007669"/>
    <property type="project" value="TreeGrafter"/>
</dbReference>
<comment type="subcellular location">
    <subcellularLocation>
        <location evidence="1 15">Nucleus</location>
    </subcellularLocation>
</comment>
<dbReference type="InterPro" id="IPR047171">
    <property type="entry name" value="BAZ1A"/>
</dbReference>
<dbReference type="GO" id="GO:0000228">
    <property type="term" value="C:nuclear chromosome"/>
    <property type="evidence" value="ECO:0007669"/>
    <property type="project" value="TreeGrafter"/>
</dbReference>
<dbReference type="PANTHER" id="PTHR46510:SF1">
    <property type="entry name" value="BROMODOMAIN ADJACENT TO ZINC FINGER DOMAIN PROTEIN 1A"/>
    <property type="match status" value="1"/>
</dbReference>
<keyword evidence="4" id="KW-0479">Metal-binding</keyword>
<dbReference type="InterPro" id="IPR013083">
    <property type="entry name" value="Znf_RING/FYVE/PHD"/>
</dbReference>
<keyword evidence="3" id="KW-0597">Phosphoprotein</keyword>
<evidence type="ECO:0000256" key="2">
    <source>
        <dbReference type="ARBA" id="ARBA00007444"/>
    </source>
</evidence>
<dbReference type="GO" id="GO:0045740">
    <property type="term" value="P:positive regulation of DNA replication"/>
    <property type="evidence" value="ECO:0007669"/>
    <property type="project" value="TreeGrafter"/>
</dbReference>
<evidence type="ECO:0000256" key="8">
    <source>
        <dbReference type="ARBA" id="ARBA00023054"/>
    </source>
</evidence>
<evidence type="ECO:0000259" key="19">
    <source>
        <dbReference type="PROSITE" id="PS50827"/>
    </source>
</evidence>
<feature type="compositionally biased region" description="Acidic residues" evidence="16">
    <location>
        <begin position="1192"/>
        <end position="1227"/>
    </location>
</feature>
<dbReference type="PROSITE" id="PS50016">
    <property type="entry name" value="ZF_PHD_2"/>
    <property type="match status" value="1"/>
</dbReference>
<feature type="region of interest" description="Disordered" evidence="16">
    <location>
        <begin position="803"/>
        <end position="826"/>
    </location>
</feature>
<feature type="domain" description="PHD-type" evidence="18">
    <location>
        <begin position="1127"/>
        <end position="1177"/>
    </location>
</feature>
<feature type="compositionally biased region" description="Basic and acidic residues" evidence="16">
    <location>
        <begin position="676"/>
        <end position="690"/>
    </location>
</feature>
<feature type="compositionally biased region" description="Basic and acidic residues" evidence="16">
    <location>
        <begin position="703"/>
        <end position="723"/>
    </location>
</feature>
<feature type="compositionally biased region" description="Basic and acidic residues" evidence="16">
    <location>
        <begin position="803"/>
        <end position="813"/>
    </location>
</feature>
<dbReference type="FunFam" id="3.30.40.10:FF:000300">
    <property type="entry name" value="Bromodomain adjacent to zinc finger domain protein 1A"/>
    <property type="match status" value="1"/>
</dbReference>